<dbReference type="Proteomes" id="UP001459277">
    <property type="component" value="Unassembled WGS sequence"/>
</dbReference>
<feature type="compositionally biased region" description="Basic and acidic residues" evidence="11">
    <location>
        <begin position="1480"/>
        <end position="1490"/>
    </location>
</feature>
<dbReference type="EMBL" id="JAZDWU010000001">
    <property type="protein sequence ID" value="KAL0016705.1"/>
    <property type="molecule type" value="Genomic_DNA"/>
</dbReference>
<dbReference type="GO" id="GO:0005789">
    <property type="term" value="C:endoplasmic reticulum membrane"/>
    <property type="evidence" value="ECO:0007669"/>
    <property type="project" value="UniProtKB-SubCell"/>
</dbReference>
<evidence type="ECO:0000256" key="8">
    <source>
        <dbReference type="ARBA" id="ARBA00023136"/>
    </source>
</evidence>
<sequence>MTAEMDVHGEVTVSEVEEKRSYQDLHKDNNGVVVNGNGNGNGNEKNWNKEDADGSYVFVTGGDAISDDHVEPSDLGGEVIVENVGLENRETGGGGVGTELKPESNGGGVFEKVENVTEDVGESEPRGEAEAEINERMEVKVEESSEEVEAEIDERIDVKVGESSEEVRGAETEAKAEIDERIEVKVEESSEDVRGAEAEAETDERIEVKVEESSEDVRGIEGSQAVVFISEAADCECESTQVDDGKAVDGEDNNLESTGEVEIIEESQVSVNIFAESEPAIELDDGVKNVEEEREFDSVTDGKKNEESKNMVSLNGQTDLDLEKERPELTDEVPVEGALEGPGVELEQKQGTVVTDTELETEIGNGPVPVDNGDGLPANGTADEPSETVDAEQNGSSENCKILSSLIVCGDDDVKEIPVEADKEEHEVDSEQNSEKASCQVANKPLEPEVVNGPVPDESGDCLVIEHDQDSISENLVNNDMVGATQNIPEQNGSSKEVECLPSPVVCVKVPVENGESFPTAPDNDTAVEVDTENEASPITENIPTCVAEVGNLDENRSISPGDIELEINTETSPDEIIKAENGPDSCSADDTKLEIDTETSPDETVKAENGPDSCPADDTKLEINTKVSPDETIKAENGPDACPADDTKSEIKVEASTDETIKAENGPDSCPADDTKLEINTETSPDETIKSENGPDACPADDTKSEIKVETSTDETIKAEIGPDACPADDTKSEIKVEISTDETIKAENGPDSCPADDTKSEINTETIPDETIKAENDPDYSILSSHDNNVRSETDTGSVAIDSEEKISDQPSDDMKIESGVSEVVACADDQRHSISATVVESNINGLVENESGLSTSLGADEKSESEVENTSTLSSRDMPCDDGLESESKVLDGSATASETALNCVPDVAHVEDGDDRLTSTDSGDKPAIQGAEGMAGIHGDETSITSPEGSTVDALEGQNTEVVKRPFYYLIRVPRYDDENLKEQVKHAQLQVEEKTRSRDAIRAEIQMKRVTWKVHGENFDAAMAEERTARELLRSKRQEMDSVQSMINKVKNAISVEDIGGRIRNMEHAMQHETLDLKEEKKYLHEMRQLKQLREQLSSNMGRQDDVQQALDQKDQIEERMKVLRKELDVLRENVLKAEAVTKAAKKKFNDESDKISELQAQFKAADDIRQEAYAHFQSMKKQAYEKNKYFYSYRDDNNLAANLVTKGEKEELQRLCVNQVEKIMELWNKNDEFRKEYIRCNTRSTLRRLRTLDGRSLGPNEEPPLIPTVAYERATKDNSRVTKDNSRVTKDNSVSLLSAVEQEKPVEEEKQVVQVETEKVKEKSIVKTIEQKNQTTKSKKPVKPDLLGNGLATVSGRDEIEEAREEESKLTKEEEELARKAEELRREEEAAKLKEQHKLEEKNKAKEALERKKRNAEKAQARAMLRAQKEAEQKEKEREKKARKKEKKKASGEEATDGAIELEIAQSLETPTETTKESETREKPMTVTKRSQKPSQFTKSAKAKSIPPPLRNRGKRRMQTWMWVLVAAMVVFALFLVGNSSFSFNFGLQRFGF</sequence>
<dbReference type="PANTHER" id="PTHR32219:SF3">
    <property type="entry name" value="CALPONIN-LIKE DOMAIN PROTEIN"/>
    <property type="match status" value="1"/>
</dbReference>
<feature type="compositionally biased region" description="Basic and acidic residues" evidence="11">
    <location>
        <begin position="1433"/>
        <end position="1446"/>
    </location>
</feature>
<evidence type="ECO:0000313" key="13">
    <source>
        <dbReference type="EMBL" id="KAL0016705.1"/>
    </source>
</evidence>
<feature type="region of interest" description="Disordered" evidence="11">
    <location>
        <begin position="1"/>
        <end position="49"/>
    </location>
</feature>
<comment type="subcellular location">
    <subcellularLocation>
        <location evidence="1">Cell membrane</location>
        <topology evidence="1">Single-pass membrane protein</topology>
    </subcellularLocation>
    <subcellularLocation>
        <location evidence="2">Endoplasmic reticulum membrane</location>
        <topology evidence="2">Single-pass membrane protein</topology>
    </subcellularLocation>
</comment>
<feature type="compositionally biased region" description="Basic and acidic residues" evidence="11">
    <location>
        <begin position="16"/>
        <end position="29"/>
    </location>
</feature>
<evidence type="ECO:0000256" key="10">
    <source>
        <dbReference type="SAM" id="Coils"/>
    </source>
</evidence>
<evidence type="ECO:0000256" key="2">
    <source>
        <dbReference type="ARBA" id="ARBA00004389"/>
    </source>
</evidence>
<feature type="region of interest" description="Disordered" evidence="11">
    <location>
        <begin position="1337"/>
        <end position="1519"/>
    </location>
</feature>
<dbReference type="GO" id="GO:0005886">
    <property type="term" value="C:plasma membrane"/>
    <property type="evidence" value="ECO:0007669"/>
    <property type="project" value="UniProtKB-SubCell"/>
</dbReference>
<keyword evidence="5" id="KW-0256">Endoplasmic reticulum</keyword>
<evidence type="ECO:0000256" key="9">
    <source>
        <dbReference type="ARBA" id="ARBA00038080"/>
    </source>
</evidence>
<keyword evidence="7 10" id="KW-0175">Coiled coil</keyword>
<feature type="region of interest" description="Disordered" evidence="11">
    <location>
        <begin position="283"/>
        <end position="397"/>
    </location>
</feature>
<dbReference type="PANTHER" id="PTHR32219">
    <property type="entry name" value="RNA-BINDING PROTEIN YLMH-RELATED"/>
    <property type="match status" value="1"/>
</dbReference>
<feature type="region of interest" description="Disordered" evidence="11">
    <location>
        <begin position="856"/>
        <end position="890"/>
    </location>
</feature>
<evidence type="ECO:0000256" key="4">
    <source>
        <dbReference type="ARBA" id="ARBA00022692"/>
    </source>
</evidence>
<name>A0AAW2E520_9ROSI</name>
<feature type="region of interest" description="Disordered" evidence="11">
    <location>
        <begin position="421"/>
        <end position="461"/>
    </location>
</feature>
<reference evidence="13 14" key="1">
    <citation type="submission" date="2024-01" db="EMBL/GenBank/DDBJ databases">
        <title>A telomere-to-telomere, gap-free genome of sweet tea (Lithocarpus litseifolius).</title>
        <authorList>
            <person name="Zhou J."/>
        </authorList>
    </citation>
    <scope>NUCLEOTIDE SEQUENCE [LARGE SCALE GENOMIC DNA]</scope>
    <source>
        <strain evidence="13">Zhou-2022a</strain>
        <tissue evidence="13">Leaf</tissue>
    </source>
</reference>
<feature type="region of interest" description="Disordered" evidence="11">
    <location>
        <begin position="239"/>
        <end position="259"/>
    </location>
</feature>
<gene>
    <name evidence="13" type="ORF">SO802_003774</name>
</gene>
<accession>A0AAW2E520</accession>
<feature type="region of interest" description="Disordered" evidence="11">
    <location>
        <begin position="571"/>
        <end position="621"/>
    </location>
</feature>
<keyword evidence="4 12" id="KW-0812">Transmembrane</keyword>
<keyword evidence="6 12" id="KW-1133">Transmembrane helix</keyword>
<comment type="caution">
    <text evidence="13">The sequence shown here is derived from an EMBL/GenBank/DDBJ whole genome shotgun (WGS) entry which is preliminary data.</text>
</comment>
<feature type="region of interest" description="Disordered" evidence="11">
    <location>
        <begin position="186"/>
        <end position="217"/>
    </location>
</feature>
<dbReference type="InterPro" id="IPR055282">
    <property type="entry name" value="PPI1-4"/>
</dbReference>
<keyword evidence="8 12" id="KW-0472">Membrane</keyword>
<feature type="coiled-coil region" evidence="10">
    <location>
        <begin position="1085"/>
        <end position="1167"/>
    </location>
</feature>
<evidence type="ECO:0000256" key="12">
    <source>
        <dbReference type="SAM" id="Phobius"/>
    </source>
</evidence>
<feature type="region of interest" description="Disordered" evidence="11">
    <location>
        <begin position="515"/>
        <end position="540"/>
    </location>
</feature>
<feature type="region of interest" description="Disordered" evidence="11">
    <location>
        <begin position="88"/>
        <end position="110"/>
    </location>
</feature>
<keyword evidence="3" id="KW-1003">Cell membrane</keyword>
<feature type="transmembrane region" description="Helical" evidence="12">
    <location>
        <begin position="1527"/>
        <end position="1554"/>
    </location>
</feature>
<evidence type="ECO:0000256" key="3">
    <source>
        <dbReference type="ARBA" id="ARBA00022475"/>
    </source>
</evidence>
<keyword evidence="14" id="KW-1185">Reference proteome</keyword>
<evidence type="ECO:0000256" key="11">
    <source>
        <dbReference type="SAM" id="MobiDB-lite"/>
    </source>
</evidence>
<protein>
    <submittedName>
        <fullName evidence="13">Uncharacterized protein</fullName>
    </submittedName>
</protein>
<evidence type="ECO:0000256" key="7">
    <source>
        <dbReference type="ARBA" id="ARBA00023054"/>
    </source>
</evidence>
<feature type="compositionally biased region" description="Basic and acidic residues" evidence="11">
    <location>
        <begin position="1372"/>
        <end position="1426"/>
    </location>
</feature>
<proteinExistence type="inferred from homology"/>
<evidence type="ECO:0000256" key="5">
    <source>
        <dbReference type="ARBA" id="ARBA00022824"/>
    </source>
</evidence>
<evidence type="ECO:0000256" key="6">
    <source>
        <dbReference type="ARBA" id="ARBA00022989"/>
    </source>
</evidence>
<evidence type="ECO:0000256" key="1">
    <source>
        <dbReference type="ARBA" id="ARBA00004162"/>
    </source>
</evidence>
<organism evidence="13 14">
    <name type="scientific">Lithocarpus litseifolius</name>
    <dbReference type="NCBI Taxonomy" id="425828"/>
    <lineage>
        <taxon>Eukaryota</taxon>
        <taxon>Viridiplantae</taxon>
        <taxon>Streptophyta</taxon>
        <taxon>Embryophyta</taxon>
        <taxon>Tracheophyta</taxon>
        <taxon>Spermatophyta</taxon>
        <taxon>Magnoliopsida</taxon>
        <taxon>eudicotyledons</taxon>
        <taxon>Gunneridae</taxon>
        <taxon>Pentapetalae</taxon>
        <taxon>rosids</taxon>
        <taxon>fabids</taxon>
        <taxon>Fagales</taxon>
        <taxon>Fagaceae</taxon>
        <taxon>Lithocarpus</taxon>
    </lineage>
</organism>
<feature type="compositionally biased region" description="Basic and acidic residues" evidence="11">
    <location>
        <begin position="285"/>
        <end position="309"/>
    </location>
</feature>
<feature type="region of interest" description="Disordered" evidence="11">
    <location>
        <begin position="661"/>
        <end position="715"/>
    </location>
</feature>
<comment type="similarity">
    <text evidence="9">Belongs to the plant Proton pump-interactor protein family.</text>
</comment>
<feature type="compositionally biased region" description="Basic and acidic residues" evidence="11">
    <location>
        <begin position="702"/>
        <end position="715"/>
    </location>
</feature>
<evidence type="ECO:0000313" key="14">
    <source>
        <dbReference type="Proteomes" id="UP001459277"/>
    </source>
</evidence>